<keyword evidence="2" id="KW-1003">Cell membrane</keyword>
<keyword evidence="4 6" id="KW-1133">Transmembrane helix</keyword>
<dbReference type="InterPro" id="IPR007182">
    <property type="entry name" value="MnhB"/>
</dbReference>
<proteinExistence type="predicted"/>
<keyword evidence="3 6" id="KW-0812">Transmembrane</keyword>
<evidence type="ECO:0000256" key="3">
    <source>
        <dbReference type="ARBA" id="ARBA00022692"/>
    </source>
</evidence>
<gene>
    <name evidence="8" type="ORF">S01H1_57709</name>
</gene>
<dbReference type="AlphaFoldDB" id="X0V924"/>
<name>X0V924_9ZZZZ</name>
<reference evidence="8" key="1">
    <citation type="journal article" date="2014" name="Front. Microbiol.">
        <title>High frequency of phylogenetically diverse reductive dehalogenase-homologous genes in deep subseafloor sedimentary metagenomes.</title>
        <authorList>
            <person name="Kawai M."/>
            <person name="Futagami T."/>
            <person name="Toyoda A."/>
            <person name="Takaki Y."/>
            <person name="Nishi S."/>
            <person name="Hori S."/>
            <person name="Arai W."/>
            <person name="Tsubouchi T."/>
            <person name="Morono Y."/>
            <person name="Uchiyama I."/>
            <person name="Ito T."/>
            <person name="Fujiyama A."/>
            <person name="Inagaki F."/>
            <person name="Takami H."/>
        </authorList>
    </citation>
    <scope>NUCLEOTIDE SEQUENCE</scope>
    <source>
        <strain evidence="8">Expedition CK06-06</strain>
    </source>
</reference>
<evidence type="ECO:0000259" key="7">
    <source>
        <dbReference type="Pfam" id="PF04039"/>
    </source>
</evidence>
<evidence type="ECO:0000256" key="4">
    <source>
        <dbReference type="ARBA" id="ARBA00022989"/>
    </source>
</evidence>
<evidence type="ECO:0000256" key="2">
    <source>
        <dbReference type="ARBA" id="ARBA00022475"/>
    </source>
</evidence>
<accession>X0V924</accession>
<evidence type="ECO:0000313" key="8">
    <source>
        <dbReference type="EMBL" id="GAG14685.1"/>
    </source>
</evidence>
<dbReference type="Pfam" id="PF04039">
    <property type="entry name" value="MnhB"/>
    <property type="match status" value="1"/>
</dbReference>
<sequence>MHGHHSPGGGFQGGVILGASFILFLLTHGLEEAKTRMSEM</sequence>
<evidence type="ECO:0000256" key="1">
    <source>
        <dbReference type="ARBA" id="ARBA00004651"/>
    </source>
</evidence>
<comment type="subcellular location">
    <subcellularLocation>
        <location evidence="1">Cell membrane</location>
        <topology evidence="1">Multi-pass membrane protein</topology>
    </subcellularLocation>
</comment>
<feature type="domain" description="Na+/H+ antiporter MnhB subunit-related protein" evidence="7">
    <location>
        <begin position="1"/>
        <end position="37"/>
    </location>
</feature>
<keyword evidence="5 6" id="KW-0472">Membrane</keyword>
<protein>
    <recommendedName>
        <fullName evidence="7">Na+/H+ antiporter MnhB subunit-related protein domain-containing protein</fullName>
    </recommendedName>
</protein>
<feature type="transmembrane region" description="Helical" evidence="6">
    <location>
        <begin position="12"/>
        <end position="30"/>
    </location>
</feature>
<feature type="non-terminal residue" evidence="8">
    <location>
        <position position="40"/>
    </location>
</feature>
<dbReference type="GO" id="GO:0005886">
    <property type="term" value="C:plasma membrane"/>
    <property type="evidence" value="ECO:0007669"/>
    <property type="project" value="UniProtKB-SubCell"/>
</dbReference>
<organism evidence="8">
    <name type="scientific">marine sediment metagenome</name>
    <dbReference type="NCBI Taxonomy" id="412755"/>
    <lineage>
        <taxon>unclassified sequences</taxon>
        <taxon>metagenomes</taxon>
        <taxon>ecological metagenomes</taxon>
    </lineage>
</organism>
<dbReference type="EMBL" id="BARS01037652">
    <property type="protein sequence ID" value="GAG14685.1"/>
    <property type="molecule type" value="Genomic_DNA"/>
</dbReference>
<evidence type="ECO:0000256" key="6">
    <source>
        <dbReference type="SAM" id="Phobius"/>
    </source>
</evidence>
<comment type="caution">
    <text evidence="8">The sequence shown here is derived from an EMBL/GenBank/DDBJ whole genome shotgun (WGS) entry which is preliminary data.</text>
</comment>
<evidence type="ECO:0000256" key="5">
    <source>
        <dbReference type="ARBA" id="ARBA00023136"/>
    </source>
</evidence>